<dbReference type="InterPro" id="IPR029442">
    <property type="entry name" value="GyrI-like"/>
</dbReference>
<dbReference type="SUPFAM" id="SSF46955">
    <property type="entry name" value="Putative DNA-binding domain"/>
    <property type="match status" value="1"/>
</dbReference>
<dbReference type="Gene3D" id="3.20.80.10">
    <property type="entry name" value="Regulatory factor, effector binding domain"/>
    <property type="match status" value="1"/>
</dbReference>
<dbReference type="CDD" id="cd01107">
    <property type="entry name" value="HTH_BmrR"/>
    <property type="match status" value="1"/>
</dbReference>
<comment type="caution">
    <text evidence="3">The sequence shown here is derived from an EMBL/GenBank/DDBJ whole genome shotgun (WGS) entry which is preliminary data.</text>
</comment>
<evidence type="ECO:0000313" key="3">
    <source>
        <dbReference type="EMBL" id="KOS68108.1"/>
    </source>
</evidence>
<evidence type="ECO:0000256" key="1">
    <source>
        <dbReference type="ARBA" id="ARBA00023125"/>
    </source>
</evidence>
<feature type="domain" description="HTH merR-type" evidence="2">
    <location>
        <begin position="5"/>
        <end position="75"/>
    </location>
</feature>
<name>A0ABR5JZZ0_9BACI</name>
<dbReference type="Pfam" id="PF13411">
    <property type="entry name" value="MerR_1"/>
    <property type="match status" value="1"/>
</dbReference>
<dbReference type="Proteomes" id="UP000050668">
    <property type="component" value="Unassembled WGS sequence"/>
</dbReference>
<dbReference type="InterPro" id="IPR009061">
    <property type="entry name" value="DNA-bd_dom_put_sf"/>
</dbReference>
<dbReference type="EMBL" id="LGRV01000003">
    <property type="protein sequence ID" value="KOS68108.1"/>
    <property type="molecule type" value="Genomic_DNA"/>
</dbReference>
<evidence type="ECO:0000313" key="4">
    <source>
        <dbReference type="Proteomes" id="UP000050668"/>
    </source>
</evidence>
<dbReference type="PANTHER" id="PTHR30204:SF96">
    <property type="entry name" value="CHROMOSOME-ANCHORING PROTEIN RACA"/>
    <property type="match status" value="1"/>
</dbReference>
<dbReference type="PROSITE" id="PS50937">
    <property type="entry name" value="HTH_MERR_2"/>
    <property type="match status" value="1"/>
</dbReference>
<reference evidence="4" key="1">
    <citation type="submission" date="2015-07" db="EMBL/GenBank/DDBJ databases">
        <title>Fjat-14205 dsm 2895.</title>
        <authorList>
            <person name="Liu B."/>
            <person name="Wang J."/>
            <person name="Zhu Y."/>
            <person name="Liu G."/>
            <person name="Chen Q."/>
            <person name="Chen Z."/>
            <person name="Lan J."/>
            <person name="Che J."/>
            <person name="Ge C."/>
            <person name="Shi H."/>
            <person name="Pan Z."/>
            <person name="Liu X."/>
        </authorList>
    </citation>
    <scope>NUCLEOTIDE SEQUENCE [LARGE SCALE GENOMIC DNA]</scope>
    <source>
        <strain evidence="4">DSM 25560</strain>
    </source>
</reference>
<accession>A0ABR5JZZ0</accession>
<organism evidence="3 4">
    <name type="scientific">Lysinibacillus contaminans</name>
    <dbReference type="NCBI Taxonomy" id="1293441"/>
    <lineage>
        <taxon>Bacteria</taxon>
        <taxon>Bacillati</taxon>
        <taxon>Bacillota</taxon>
        <taxon>Bacilli</taxon>
        <taxon>Bacillales</taxon>
        <taxon>Bacillaceae</taxon>
        <taxon>Lysinibacillus</taxon>
    </lineage>
</organism>
<sequence>MKDNYYTIGEVSKLANLSVQTLRYYDQINLFKPAYTDTSSSYRYYKDEQLFYLDIIKSLKYIGISLEDIKKALHLTPEELLVFLEQQEQRIEEKITRLNEVKFTLLKTKKQTQEQIDIPVFGEVYLRSEEEMPILQVQTTELTPTHLPNAYYSTLTKILENEGSVLNSRYGCIYQLADYKHVDEIMYDAVFTPLLTVRTFSKLSADVQQTIVPAGTYFCIAFIYNPETYFSYYEALKNYVESHQYLVENKVFELYMPATLATSQEKEFIVELKIKKK</sequence>
<gene>
    <name evidence="3" type="ORF">AEA09_05765</name>
</gene>
<dbReference type="Gene3D" id="1.10.1660.10">
    <property type="match status" value="1"/>
</dbReference>
<dbReference type="SMART" id="SM00422">
    <property type="entry name" value="HTH_MERR"/>
    <property type="match status" value="1"/>
</dbReference>
<dbReference type="RefSeq" id="WP_053582922.1">
    <property type="nucleotide sequence ID" value="NZ_LGRV01000003.1"/>
</dbReference>
<dbReference type="PANTHER" id="PTHR30204">
    <property type="entry name" value="REDOX-CYCLING DRUG-SENSING TRANSCRIPTIONAL ACTIVATOR SOXR"/>
    <property type="match status" value="1"/>
</dbReference>
<keyword evidence="1" id="KW-0238">DNA-binding</keyword>
<dbReference type="Pfam" id="PF06445">
    <property type="entry name" value="GyrI-like"/>
    <property type="match status" value="1"/>
</dbReference>
<dbReference type="SUPFAM" id="SSF55136">
    <property type="entry name" value="Probable bacterial effector-binding domain"/>
    <property type="match status" value="1"/>
</dbReference>
<evidence type="ECO:0000259" key="2">
    <source>
        <dbReference type="PROSITE" id="PS50937"/>
    </source>
</evidence>
<dbReference type="PROSITE" id="PS00552">
    <property type="entry name" value="HTH_MERR_1"/>
    <property type="match status" value="1"/>
</dbReference>
<proteinExistence type="predicted"/>
<dbReference type="InterPro" id="IPR000551">
    <property type="entry name" value="MerR-type_HTH_dom"/>
</dbReference>
<dbReference type="InterPro" id="IPR011256">
    <property type="entry name" value="Reg_factor_effector_dom_sf"/>
</dbReference>
<keyword evidence="4" id="KW-1185">Reference proteome</keyword>
<protein>
    <submittedName>
        <fullName evidence="3">Multidrug ABC transporter ATPase</fullName>
    </submittedName>
</protein>
<dbReference type="InterPro" id="IPR047057">
    <property type="entry name" value="MerR_fam"/>
</dbReference>